<protein>
    <submittedName>
        <fullName evidence="4">Hpc2 protein</fullName>
    </submittedName>
</protein>
<dbReference type="RefSeq" id="XP_064855437.1">
    <property type="nucleotide sequence ID" value="XM_064999365.1"/>
</dbReference>
<evidence type="ECO:0000256" key="2">
    <source>
        <dbReference type="SAM" id="MobiDB-lite"/>
    </source>
</evidence>
<feature type="compositionally biased region" description="Basic residues" evidence="2">
    <location>
        <begin position="97"/>
        <end position="111"/>
    </location>
</feature>
<feature type="coiled-coil region" evidence="1">
    <location>
        <begin position="500"/>
        <end position="539"/>
    </location>
</feature>
<feature type="region of interest" description="Disordered" evidence="2">
    <location>
        <begin position="386"/>
        <end position="416"/>
    </location>
</feature>
<keyword evidence="1" id="KW-0175">Coiled coil</keyword>
<evidence type="ECO:0000313" key="5">
    <source>
        <dbReference type="Proteomes" id="UP001360560"/>
    </source>
</evidence>
<evidence type="ECO:0000313" key="4">
    <source>
        <dbReference type="EMBL" id="GMM38442.1"/>
    </source>
</evidence>
<dbReference type="Proteomes" id="UP001360560">
    <property type="component" value="Unassembled WGS sequence"/>
</dbReference>
<reference evidence="4 5" key="1">
    <citation type="journal article" date="2023" name="Elife">
        <title>Identification of key yeast species and microbe-microbe interactions impacting larval growth of Drosophila in the wild.</title>
        <authorList>
            <person name="Mure A."/>
            <person name="Sugiura Y."/>
            <person name="Maeda R."/>
            <person name="Honda K."/>
            <person name="Sakurai N."/>
            <person name="Takahashi Y."/>
            <person name="Watada M."/>
            <person name="Katoh T."/>
            <person name="Gotoh A."/>
            <person name="Gotoh Y."/>
            <person name="Taniguchi I."/>
            <person name="Nakamura K."/>
            <person name="Hayashi T."/>
            <person name="Katayama T."/>
            <person name="Uemura T."/>
            <person name="Hattori Y."/>
        </authorList>
    </citation>
    <scope>NUCLEOTIDE SEQUENCE [LARGE SCALE GENOMIC DNA]</scope>
    <source>
        <strain evidence="4 5">SC-9</strain>
    </source>
</reference>
<feature type="compositionally biased region" description="Basic residues" evidence="2">
    <location>
        <begin position="128"/>
        <end position="138"/>
    </location>
</feature>
<feature type="compositionally biased region" description="Polar residues" evidence="2">
    <location>
        <begin position="644"/>
        <end position="674"/>
    </location>
</feature>
<feature type="domain" description="Hpc2-related" evidence="3">
    <location>
        <begin position="552"/>
        <end position="591"/>
    </location>
</feature>
<dbReference type="Pfam" id="PF08729">
    <property type="entry name" value="HUN"/>
    <property type="match status" value="1"/>
</dbReference>
<feature type="compositionally biased region" description="Basic and acidic residues" evidence="2">
    <location>
        <begin position="284"/>
        <end position="296"/>
    </location>
</feature>
<comment type="caution">
    <text evidence="4">The sequence shown here is derived from an EMBL/GenBank/DDBJ whole genome shotgun (WGS) entry which is preliminary data.</text>
</comment>
<feature type="region of interest" description="Disordered" evidence="2">
    <location>
        <begin position="608"/>
        <end position="694"/>
    </location>
</feature>
<keyword evidence="5" id="KW-1185">Reference proteome</keyword>
<evidence type="ECO:0000259" key="3">
    <source>
        <dbReference type="Pfam" id="PF08729"/>
    </source>
</evidence>
<feature type="compositionally biased region" description="Polar residues" evidence="2">
    <location>
        <begin position="315"/>
        <end position="328"/>
    </location>
</feature>
<feature type="compositionally biased region" description="Acidic residues" evidence="2">
    <location>
        <begin position="386"/>
        <end position="415"/>
    </location>
</feature>
<organism evidence="4 5">
    <name type="scientific">Saccharomycopsis crataegensis</name>
    <dbReference type="NCBI Taxonomy" id="43959"/>
    <lineage>
        <taxon>Eukaryota</taxon>
        <taxon>Fungi</taxon>
        <taxon>Dikarya</taxon>
        <taxon>Ascomycota</taxon>
        <taxon>Saccharomycotina</taxon>
        <taxon>Saccharomycetes</taxon>
        <taxon>Saccharomycopsidaceae</taxon>
        <taxon>Saccharomycopsis</taxon>
    </lineage>
</organism>
<dbReference type="GeneID" id="90076430"/>
<dbReference type="AlphaFoldDB" id="A0AAV5QU48"/>
<sequence>MSSGKMVSISSLLANEEEEEPIPVIVDDDDDDHHHQRNPKNSTHSDSDSSDINEIIDLDAPPSQDSGIIITMPTEPVRSSKSLSKILNPADTTISKPKPKPKPRAKPKPKTAPKSTAAAGAAATTAKPKAKRAPRGIKTKKEAPAAASVPPLHLKPISFADILGTSVNPGATPGKESPTPVVISSKPKDLIIIEDPGAKIKTKQKRKSSPSATEEEANKKQKTPKPDARQPGPASAGNIKELVFVNAGDNGQTAASTPLPAPKTTSGRRVVSSAGKKGAKKTVNKKEDKSDSDKSKSATAPSQVINPYVDVLQPYSVQEDSSKKQIASPTIIPITRVSPQPPQLSALQSSSQQKPSPEIKCAAPKPHRTAKLSDLLNSDDDKVIEVLDDDEEDDDDDDEKEVDLDAEEDDDDEYEGNLKKKSEIPLLFDIPLNKIDADGKNTMVGGQVIINVMKLAEEKYGFKTIHPNANFAIDALKDDLFDDDMDIMGDPLSIPGNTENNELLKEFKKTQLKLQKEKEEKLQEQLQLQQDQSNEENMEESQKKIREMITKNNRKIGKYDYDDPFIDDTELLWEETRAVTKDGFFVYWGPLVEEAGQINKIAIASKDASRNTTKNTKTVKKYRSKPGPKSRKEKEAIERERQLQEQAKSAASEGKTNGSSQPEKAQPTANSNPVSNPPSRKPQTVQQSSAQAST</sequence>
<proteinExistence type="predicted"/>
<feature type="compositionally biased region" description="Basic residues" evidence="2">
    <location>
        <begin position="617"/>
        <end position="629"/>
    </location>
</feature>
<feature type="compositionally biased region" description="Polar residues" evidence="2">
    <location>
        <begin position="1"/>
        <end position="13"/>
    </location>
</feature>
<feature type="compositionally biased region" description="Basic and acidic residues" evidence="2">
    <location>
        <begin position="630"/>
        <end position="643"/>
    </location>
</feature>
<accession>A0AAV5QU48</accession>
<name>A0AAV5QU48_9ASCO</name>
<gene>
    <name evidence="4" type="ORF">DASC09_057810</name>
</gene>
<feature type="compositionally biased region" description="Acidic residues" evidence="2">
    <location>
        <begin position="15"/>
        <end position="31"/>
    </location>
</feature>
<evidence type="ECO:0000256" key="1">
    <source>
        <dbReference type="SAM" id="Coils"/>
    </source>
</evidence>
<dbReference type="EMBL" id="BTFZ01000020">
    <property type="protein sequence ID" value="GMM38442.1"/>
    <property type="molecule type" value="Genomic_DNA"/>
</dbReference>
<feature type="region of interest" description="Disordered" evidence="2">
    <location>
        <begin position="1"/>
        <end position="367"/>
    </location>
</feature>
<feature type="compositionally biased region" description="Low complexity" evidence="2">
    <location>
        <begin position="343"/>
        <end position="356"/>
    </location>
</feature>
<feature type="compositionally biased region" description="Low complexity" evidence="2">
    <location>
        <begin position="112"/>
        <end position="127"/>
    </location>
</feature>
<feature type="compositionally biased region" description="Basic and acidic residues" evidence="2">
    <location>
        <begin position="216"/>
        <end position="228"/>
    </location>
</feature>
<dbReference type="InterPro" id="IPR014840">
    <property type="entry name" value="HRD"/>
</dbReference>
<feature type="compositionally biased region" description="Acidic residues" evidence="2">
    <location>
        <begin position="48"/>
        <end position="57"/>
    </location>
</feature>